<reference evidence="2 3" key="1">
    <citation type="submission" date="2019-09" db="EMBL/GenBank/DDBJ databases">
        <title>YIM 132180 draft genome.</title>
        <authorList>
            <person name="Zhang K."/>
        </authorList>
    </citation>
    <scope>NUCLEOTIDE SEQUENCE [LARGE SCALE GENOMIC DNA]</scope>
    <source>
        <strain evidence="2 3">YIM 132180</strain>
    </source>
</reference>
<dbReference type="RefSeq" id="WP_150968705.1">
    <property type="nucleotide sequence ID" value="NZ_VZDO01000003.1"/>
</dbReference>
<keyword evidence="3" id="KW-1185">Reference proteome</keyword>
<feature type="chain" id="PRO_5031360258" description="Auto-transporter adhesin head GIN domain-containing protein" evidence="1">
    <location>
        <begin position="24"/>
        <end position="242"/>
    </location>
</feature>
<feature type="signal peptide" evidence="1">
    <location>
        <begin position="1"/>
        <end position="23"/>
    </location>
</feature>
<comment type="caution">
    <text evidence="2">The sequence shown here is derived from an EMBL/GenBank/DDBJ whole genome shotgun (WGS) entry which is preliminary data.</text>
</comment>
<name>A0A7V7PRR8_9HYPH</name>
<organism evidence="2 3">
    <name type="scientific">Plantimonas leprariae</name>
    <dbReference type="NCBI Taxonomy" id="2615207"/>
    <lineage>
        <taxon>Bacteria</taxon>
        <taxon>Pseudomonadati</taxon>
        <taxon>Pseudomonadota</taxon>
        <taxon>Alphaproteobacteria</taxon>
        <taxon>Hyphomicrobiales</taxon>
        <taxon>Aurantimonadaceae</taxon>
        <taxon>Plantimonas</taxon>
    </lineage>
</organism>
<dbReference type="Proteomes" id="UP000432089">
    <property type="component" value="Unassembled WGS sequence"/>
</dbReference>
<dbReference type="AlphaFoldDB" id="A0A7V7PRR8"/>
<evidence type="ECO:0008006" key="4">
    <source>
        <dbReference type="Google" id="ProtNLM"/>
    </source>
</evidence>
<protein>
    <recommendedName>
        <fullName evidence="4">Auto-transporter adhesin head GIN domain-containing protein</fullName>
    </recommendedName>
</protein>
<sequence>MRRTALLIPMLLFPLVPGCGALAEPAGDAARTLDTAGVERVVVTGEASRLTLTSDPARPLRAELGATRAGGLSRWLAGWSSTWFADDCAATGTMRRDGARLLVDVPDAFGLSRCEVRLTANLPAGTALDIRQHAVLAVLGGDFASVAVEADAADVSLDGSSRAVALKARAMRARLDFQAVAGAESVSLEAKALDAALRFDGAPPISYTVDAKASFVDSALPDAPNARPTVRIKGDFVRATIR</sequence>
<accession>A0A7V7PRR8</accession>
<gene>
    <name evidence="2" type="ORF">F6X38_06085</name>
</gene>
<proteinExistence type="predicted"/>
<evidence type="ECO:0000313" key="3">
    <source>
        <dbReference type="Proteomes" id="UP000432089"/>
    </source>
</evidence>
<keyword evidence="1" id="KW-0732">Signal</keyword>
<evidence type="ECO:0000256" key="1">
    <source>
        <dbReference type="SAM" id="SignalP"/>
    </source>
</evidence>
<dbReference type="EMBL" id="VZDO01000003">
    <property type="protein sequence ID" value="KAB0681450.1"/>
    <property type="molecule type" value="Genomic_DNA"/>
</dbReference>
<evidence type="ECO:0000313" key="2">
    <source>
        <dbReference type="EMBL" id="KAB0681450.1"/>
    </source>
</evidence>